<reference evidence="1 2" key="1">
    <citation type="submission" date="2019-04" db="EMBL/GenBank/DDBJ databases">
        <title>Thalassotalea guangxiensis sp. nov., isolated from sediment of the coastal wetland.</title>
        <authorList>
            <person name="Zheng S."/>
            <person name="Zhang D."/>
        </authorList>
    </citation>
    <scope>NUCLEOTIDE SEQUENCE [LARGE SCALE GENOMIC DNA]</scope>
    <source>
        <strain evidence="1 2">ZS-4</strain>
    </source>
</reference>
<dbReference type="AlphaFoldDB" id="A0A4U1B860"/>
<dbReference type="RefSeq" id="WP_136735015.1">
    <property type="nucleotide sequence ID" value="NZ_SWDB01000009.1"/>
</dbReference>
<protein>
    <submittedName>
        <fullName evidence="1">Uncharacterized protein</fullName>
    </submittedName>
</protein>
<gene>
    <name evidence="1" type="ORF">E8M12_05140</name>
</gene>
<proteinExistence type="predicted"/>
<accession>A0A4U1B860</accession>
<sequence>MNQSLLFNDDFEVLVDQSLVRFSGMASGRKVVIVVKFKPNVLPKPGAISQELKFDLEALVEEWTEDNDLDDVTEISLSY</sequence>
<dbReference type="SUPFAM" id="SSF160272">
    <property type="entry name" value="Shew3726-like"/>
    <property type="match status" value="1"/>
</dbReference>
<dbReference type="Proteomes" id="UP000307999">
    <property type="component" value="Unassembled WGS sequence"/>
</dbReference>
<dbReference type="EMBL" id="SWDB01000009">
    <property type="protein sequence ID" value="TKB46442.1"/>
    <property type="molecule type" value="Genomic_DNA"/>
</dbReference>
<evidence type="ECO:0000313" key="2">
    <source>
        <dbReference type="Proteomes" id="UP000307999"/>
    </source>
</evidence>
<dbReference type="OrthoDB" id="6465020at2"/>
<dbReference type="Gene3D" id="3.30.160.140">
    <property type="entry name" value="Shew3726-like"/>
    <property type="match status" value="1"/>
</dbReference>
<name>A0A4U1B860_9GAMM</name>
<organism evidence="1 2">
    <name type="scientific">Thalassotalea mangrovi</name>
    <dbReference type="NCBI Taxonomy" id="2572245"/>
    <lineage>
        <taxon>Bacteria</taxon>
        <taxon>Pseudomonadati</taxon>
        <taxon>Pseudomonadota</taxon>
        <taxon>Gammaproteobacteria</taxon>
        <taxon>Alteromonadales</taxon>
        <taxon>Colwelliaceae</taxon>
        <taxon>Thalassotalea</taxon>
    </lineage>
</organism>
<comment type="caution">
    <text evidence="1">The sequence shown here is derived from an EMBL/GenBank/DDBJ whole genome shotgun (WGS) entry which is preliminary data.</text>
</comment>
<keyword evidence="2" id="KW-1185">Reference proteome</keyword>
<evidence type="ECO:0000313" key="1">
    <source>
        <dbReference type="EMBL" id="TKB46442.1"/>
    </source>
</evidence>
<dbReference type="InterPro" id="IPR036692">
    <property type="entry name" value="Shew3726-like_sf"/>
</dbReference>